<feature type="transmembrane region" description="Helical" evidence="6">
    <location>
        <begin position="128"/>
        <end position="151"/>
    </location>
</feature>
<sequence>MHPTPEEETLLQHESPSSLSATTVESPTSRTRSVDQDVNLEDAKVGRNLNWSSAMIIIFSRMIGSGVFATPGTILVTAGSPGMSLILWVVGALISSCGLAVLLEFGTMLPRSGGVKVYLEYVYRRPRFLASTVFAIQTILLGFTASNSIIFAQYVLYALDIEQTVWNQRSLAVGAIVVVTVIHGCSVRTGIWVQNALGLIKMFLMLFMVLTGLTVLITGKSRSGPSQLDFPHFFEGTETNLGLLSMALFKVLYAFIGYGNLNSVMNEVRDPVKTLKSAAPTAMMVVTGTYLLINLAYFSVVPLEDIRNSGELVAALFFTRVFGDVAGKVVLPGMVAISALGNLFVVTYSESRINQEIARQGFVPYASILASNKPFNAPLGGLIIHLIPSVLVITLPPPGDVYAFILDCVMYSGQWTSLAVAIGLLVLRKREPYINRPFRAWKIAPYMQILVASGLLSSPFLHRKEDNGDVSFWYGTYAVVGTSALALPVPPDS</sequence>
<feature type="transmembrane region" description="Helical" evidence="6">
    <location>
        <begin position="54"/>
        <end position="79"/>
    </location>
</feature>
<dbReference type="Pfam" id="PF13520">
    <property type="entry name" value="AA_permease_2"/>
    <property type="match status" value="1"/>
</dbReference>
<evidence type="ECO:0000313" key="8">
    <source>
        <dbReference type="Proteomes" id="UP001447188"/>
    </source>
</evidence>
<feature type="region of interest" description="Disordered" evidence="5">
    <location>
        <begin position="1"/>
        <end position="35"/>
    </location>
</feature>
<accession>A0ABR3GGK8</accession>
<protein>
    <submittedName>
        <fullName evidence="7">Low-affinity methionine permease</fullName>
    </submittedName>
</protein>
<feature type="transmembrane region" description="Helical" evidence="6">
    <location>
        <begin position="401"/>
        <end position="427"/>
    </location>
</feature>
<dbReference type="Proteomes" id="UP001447188">
    <property type="component" value="Unassembled WGS sequence"/>
</dbReference>
<evidence type="ECO:0000256" key="1">
    <source>
        <dbReference type="ARBA" id="ARBA00004141"/>
    </source>
</evidence>
<dbReference type="Gene3D" id="1.20.1740.10">
    <property type="entry name" value="Amino acid/polyamine transporter I"/>
    <property type="match status" value="1"/>
</dbReference>
<evidence type="ECO:0000256" key="5">
    <source>
        <dbReference type="SAM" id="MobiDB-lite"/>
    </source>
</evidence>
<feature type="transmembrane region" description="Helical" evidence="6">
    <location>
        <begin position="375"/>
        <end position="395"/>
    </location>
</feature>
<evidence type="ECO:0000256" key="3">
    <source>
        <dbReference type="ARBA" id="ARBA00022989"/>
    </source>
</evidence>
<gene>
    <name evidence="7" type="primary">MUP3</name>
    <name evidence="7" type="ORF">Q9L58_006003</name>
</gene>
<reference evidence="7 8" key="1">
    <citation type="submission" date="2024-02" db="EMBL/GenBank/DDBJ databases">
        <title>Discinaceae phylogenomics.</title>
        <authorList>
            <person name="Dirks A.C."/>
            <person name="James T.Y."/>
        </authorList>
    </citation>
    <scope>NUCLEOTIDE SEQUENCE [LARGE SCALE GENOMIC DNA]</scope>
    <source>
        <strain evidence="7 8">ACD0624</strain>
    </source>
</reference>
<organism evidence="7 8">
    <name type="scientific">Discina gigas</name>
    <dbReference type="NCBI Taxonomy" id="1032678"/>
    <lineage>
        <taxon>Eukaryota</taxon>
        <taxon>Fungi</taxon>
        <taxon>Dikarya</taxon>
        <taxon>Ascomycota</taxon>
        <taxon>Pezizomycotina</taxon>
        <taxon>Pezizomycetes</taxon>
        <taxon>Pezizales</taxon>
        <taxon>Discinaceae</taxon>
        <taxon>Discina</taxon>
    </lineage>
</organism>
<feature type="transmembrane region" description="Helical" evidence="6">
    <location>
        <begin position="241"/>
        <end position="261"/>
    </location>
</feature>
<proteinExistence type="predicted"/>
<keyword evidence="8" id="KW-1185">Reference proteome</keyword>
<evidence type="ECO:0000313" key="7">
    <source>
        <dbReference type="EMBL" id="KAL0635074.1"/>
    </source>
</evidence>
<evidence type="ECO:0000256" key="4">
    <source>
        <dbReference type="ARBA" id="ARBA00023136"/>
    </source>
</evidence>
<comment type="caution">
    <text evidence="7">The sequence shown here is derived from an EMBL/GenBank/DDBJ whole genome shotgun (WGS) entry which is preliminary data.</text>
</comment>
<dbReference type="InterPro" id="IPR050598">
    <property type="entry name" value="AminoAcid_Transporter"/>
</dbReference>
<dbReference type="PANTHER" id="PTHR11785:SF532">
    <property type="entry name" value="TRANSPORTER, PUTATIVE (EUROFUNG)-RELATED"/>
    <property type="match status" value="1"/>
</dbReference>
<dbReference type="InterPro" id="IPR002293">
    <property type="entry name" value="AA/rel_permease1"/>
</dbReference>
<keyword evidence="3 6" id="KW-1133">Transmembrane helix</keyword>
<feature type="transmembrane region" description="Helical" evidence="6">
    <location>
        <begin position="203"/>
        <end position="221"/>
    </location>
</feature>
<feature type="transmembrane region" description="Helical" evidence="6">
    <location>
        <begin position="472"/>
        <end position="489"/>
    </location>
</feature>
<feature type="transmembrane region" description="Helical" evidence="6">
    <location>
        <begin position="171"/>
        <end position="191"/>
    </location>
</feature>
<dbReference type="EMBL" id="JBBBZM010000078">
    <property type="protein sequence ID" value="KAL0635074.1"/>
    <property type="molecule type" value="Genomic_DNA"/>
</dbReference>
<evidence type="ECO:0000256" key="2">
    <source>
        <dbReference type="ARBA" id="ARBA00022692"/>
    </source>
</evidence>
<dbReference type="PANTHER" id="PTHR11785">
    <property type="entry name" value="AMINO ACID TRANSPORTER"/>
    <property type="match status" value="1"/>
</dbReference>
<name>A0ABR3GGK8_9PEZI</name>
<keyword evidence="2 6" id="KW-0812">Transmembrane</keyword>
<dbReference type="PIRSF" id="PIRSF006060">
    <property type="entry name" value="AA_transporter"/>
    <property type="match status" value="1"/>
</dbReference>
<comment type="subcellular location">
    <subcellularLocation>
        <location evidence="1">Membrane</location>
        <topology evidence="1">Multi-pass membrane protein</topology>
    </subcellularLocation>
</comment>
<evidence type="ECO:0000256" key="6">
    <source>
        <dbReference type="SAM" id="Phobius"/>
    </source>
</evidence>
<feature type="transmembrane region" description="Helical" evidence="6">
    <location>
        <begin position="329"/>
        <end position="349"/>
    </location>
</feature>
<feature type="transmembrane region" description="Helical" evidence="6">
    <location>
        <begin position="85"/>
        <end position="107"/>
    </location>
</feature>
<feature type="compositionally biased region" description="Polar residues" evidence="5">
    <location>
        <begin position="12"/>
        <end position="31"/>
    </location>
</feature>
<feature type="transmembrane region" description="Helical" evidence="6">
    <location>
        <begin position="282"/>
        <end position="300"/>
    </location>
</feature>
<keyword evidence="4 6" id="KW-0472">Membrane</keyword>